<gene>
    <name evidence="2" type="ORF">CINCED_3A014007</name>
</gene>
<dbReference type="OrthoDB" id="6618110at2759"/>
<protein>
    <submittedName>
        <fullName evidence="2">Uncharacterized protein</fullName>
    </submittedName>
</protein>
<sequence length="190" mass="21390">MQLQKQQHYGSHGPARPIATPSSPRRPKKAVHGGGGGGGCGCAGNRDRWLRTFRAIVDMTCANNKGRDNCACAPKPPVKSILRQPTTYRYIVGMSGFPSKVAVYPDRRTVLLDLRRWVSRRPKDLTFHVTQALTGYGCFRHYLCRMGRAPDAECLHCRHPEDTVEHTLFVCPHWELYRLDVRAYVGGNKT</sequence>
<reference evidence="2 3" key="1">
    <citation type="submission" date="2019-08" db="EMBL/GenBank/DDBJ databases">
        <authorList>
            <person name="Alioto T."/>
            <person name="Alioto T."/>
            <person name="Gomez Garrido J."/>
        </authorList>
    </citation>
    <scope>NUCLEOTIDE SEQUENCE [LARGE SCALE GENOMIC DNA]</scope>
</reference>
<feature type="region of interest" description="Disordered" evidence="1">
    <location>
        <begin position="1"/>
        <end position="39"/>
    </location>
</feature>
<evidence type="ECO:0000313" key="3">
    <source>
        <dbReference type="Proteomes" id="UP000325440"/>
    </source>
</evidence>
<organism evidence="2 3">
    <name type="scientific">Cinara cedri</name>
    <dbReference type="NCBI Taxonomy" id="506608"/>
    <lineage>
        <taxon>Eukaryota</taxon>
        <taxon>Metazoa</taxon>
        <taxon>Ecdysozoa</taxon>
        <taxon>Arthropoda</taxon>
        <taxon>Hexapoda</taxon>
        <taxon>Insecta</taxon>
        <taxon>Pterygota</taxon>
        <taxon>Neoptera</taxon>
        <taxon>Paraneoptera</taxon>
        <taxon>Hemiptera</taxon>
        <taxon>Sternorrhyncha</taxon>
        <taxon>Aphidomorpha</taxon>
        <taxon>Aphidoidea</taxon>
        <taxon>Aphididae</taxon>
        <taxon>Lachninae</taxon>
        <taxon>Cinara</taxon>
    </lineage>
</organism>
<keyword evidence="3" id="KW-1185">Reference proteome</keyword>
<accession>A0A5E4M437</accession>
<evidence type="ECO:0000313" key="2">
    <source>
        <dbReference type="EMBL" id="VVC25379.1"/>
    </source>
</evidence>
<dbReference type="EMBL" id="CABPRJ010000012">
    <property type="protein sequence ID" value="VVC25379.1"/>
    <property type="molecule type" value="Genomic_DNA"/>
</dbReference>
<evidence type="ECO:0000256" key="1">
    <source>
        <dbReference type="SAM" id="MobiDB-lite"/>
    </source>
</evidence>
<dbReference type="Proteomes" id="UP000325440">
    <property type="component" value="Unassembled WGS sequence"/>
</dbReference>
<proteinExistence type="predicted"/>
<name>A0A5E4M437_9HEMI</name>
<dbReference type="AlphaFoldDB" id="A0A5E4M437"/>